<dbReference type="CDD" id="cd16345">
    <property type="entry name" value="LMWP_ArsC"/>
    <property type="match status" value="1"/>
</dbReference>
<feature type="non-terminal residue" evidence="3">
    <location>
        <position position="1"/>
    </location>
</feature>
<dbReference type="AlphaFoldDB" id="A0A383ACE8"/>
<dbReference type="Gene3D" id="3.40.50.2300">
    <property type="match status" value="1"/>
</dbReference>
<organism evidence="3">
    <name type="scientific">marine metagenome</name>
    <dbReference type="NCBI Taxonomy" id="408172"/>
    <lineage>
        <taxon>unclassified sequences</taxon>
        <taxon>metagenomes</taxon>
        <taxon>ecological metagenomes</taxon>
    </lineage>
</organism>
<evidence type="ECO:0000259" key="2">
    <source>
        <dbReference type="SMART" id="SM00226"/>
    </source>
</evidence>
<dbReference type="Pfam" id="PF01451">
    <property type="entry name" value="LMWPc"/>
    <property type="match status" value="1"/>
</dbReference>
<dbReference type="GO" id="GO:0046685">
    <property type="term" value="P:response to arsenic-containing substance"/>
    <property type="evidence" value="ECO:0007669"/>
    <property type="project" value="UniProtKB-KW"/>
</dbReference>
<dbReference type="SUPFAM" id="SSF52788">
    <property type="entry name" value="Phosphotyrosine protein phosphatases I"/>
    <property type="match status" value="1"/>
</dbReference>
<evidence type="ECO:0000256" key="1">
    <source>
        <dbReference type="ARBA" id="ARBA00022849"/>
    </source>
</evidence>
<accession>A0A383ACE8</accession>
<dbReference type="EMBL" id="UINC01190623">
    <property type="protein sequence ID" value="SVE04875.1"/>
    <property type="molecule type" value="Genomic_DNA"/>
</dbReference>
<dbReference type="PANTHER" id="PTHR43428">
    <property type="entry name" value="ARSENATE REDUCTASE"/>
    <property type="match status" value="1"/>
</dbReference>
<dbReference type="InterPro" id="IPR036196">
    <property type="entry name" value="Ptyr_pPase_sf"/>
</dbReference>
<name>A0A383ACE8_9ZZZZ</name>
<sequence>CRSQMAEGILRDLAGDRFEVFSAGTHPTRVHPAGIKVMAEWGIDISRHTSDLVDDYLDAGMDIVITVCDNANQLCPTFPGDVERIHWSIVDPFVNWSDEDYLLEPYRQTRDTLRARIEEFLIDRN</sequence>
<dbReference type="SMART" id="SM00226">
    <property type="entry name" value="LMWPc"/>
    <property type="match status" value="1"/>
</dbReference>
<dbReference type="InterPro" id="IPR023485">
    <property type="entry name" value="Ptyr_pPase"/>
</dbReference>
<protein>
    <recommendedName>
        <fullName evidence="2">Phosphotyrosine protein phosphatase I domain-containing protein</fullName>
    </recommendedName>
</protein>
<gene>
    <name evidence="3" type="ORF">METZ01_LOCUS457729</name>
</gene>
<evidence type="ECO:0000313" key="3">
    <source>
        <dbReference type="EMBL" id="SVE04875.1"/>
    </source>
</evidence>
<feature type="domain" description="Phosphotyrosine protein phosphatase I" evidence="2">
    <location>
        <begin position="1"/>
        <end position="123"/>
    </location>
</feature>
<keyword evidence="1" id="KW-0059">Arsenical resistance</keyword>
<proteinExistence type="predicted"/>
<reference evidence="3" key="1">
    <citation type="submission" date="2018-05" db="EMBL/GenBank/DDBJ databases">
        <authorList>
            <person name="Lanie J.A."/>
            <person name="Ng W.-L."/>
            <person name="Kazmierczak K.M."/>
            <person name="Andrzejewski T.M."/>
            <person name="Davidsen T.M."/>
            <person name="Wayne K.J."/>
            <person name="Tettelin H."/>
            <person name="Glass J.I."/>
            <person name="Rusch D."/>
            <person name="Podicherti R."/>
            <person name="Tsui H.-C.T."/>
            <person name="Winkler M.E."/>
        </authorList>
    </citation>
    <scope>NUCLEOTIDE SEQUENCE</scope>
</reference>
<dbReference type="PANTHER" id="PTHR43428:SF1">
    <property type="entry name" value="ARSENATE REDUCTASE"/>
    <property type="match status" value="1"/>
</dbReference>